<proteinExistence type="predicted"/>
<accession>W2V147</accession>
<dbReference type="EMBL" id="AXCJ01000008">
    <property type="protein sequence ID" value="ETO91168.1"/>
    <property type="molecule type" value="Genomic_DNA"/>
</dbReference>
<dbReference type="Proteomes" id="UP000018951">
    <property type="component" value="Unassembled WGS sequence"/>
</dbReference>
<reference evidence="1 2" key="1">
    <citation type="journal article" date="2013" name="PLoS ONE">
        <title>Bacterial endosymbiosis in a chordate host: long-term co-evolution and conservation of secondary metabolism.</title>
        <authorList>
            <person name="Kwan J.C."/>
            <person name="Schmidt E.W."/>
        </authorList>
    </citation>
    <scope>NUCLEOTIDE SEQUENCE [LARGE SCALE GENOMIC DNA]</scope>
    <source>
        <strain evidence="2">L6</strain>
    </source>
</reference>
<name>W2V147_9RICK</name>
<protein>
    <submittedName>
        <fullName evidence="1">Uncharacterized protein</fullName>
    </submittedName>
</protein>
<gene>
    <name evidence="1" type="ORF">P857_656</name>
</gene>
<evidence type="ECO:0000313" key="2">
    <source>
        <dbReference type="Proteomes" id="UP000018951"/>
    </source>
</evidence>
<dbReference type="AlphaFoldDB" id="W2V147"/>
<sequence length="69" mass="7853">MKEGVIISIKINQKTMGRMVIDDMCWDKLKSLLPVGRTRNNVFLESSVCKLERHGGSDLNNMVVGRQVY</sequence>
<organism evidence="1 2">
    <name type="scientific">Candidatus Xenolissoclinum pacificiensis L6</name>
    <dbReference type="NCBI Taxonomy" id="1401685"/>
    <lineage>
        <taxon>Bacteria</taxon>
        <taxon>Pseudomonadati</taxon>
        <taxon>Pseudomonadota</taxon>
        <taxon>Alphaproteobacteria</taxon>
        <taxon>Rickettsiales</taxon>
        <taxon>Anaplasmataceae</taxon>
        <taxon>Candidatus Xenolissoclinum</taxon>
    </lineage>
</organism>
<comment type="caution">
    <text evidence="1">The sequence shown here is derived from an EMBL/GenBank/DDBJ whole genome shotgun (WGS) entry which is preliminary data.</text>
</comment>
<keyword evidence="2" id="KW-1185">Reference proteome</keyword>
<evidence type="ECO:0000313" key="1">
    <source>
        <dbReference type="EMBL" id="ETO91168.1"/>
    </source>
</evidence>